<accession>A0A8H7ZMA6</accession>
<comment type="catalytic activity">
    <reaction evidence="6">
        <text>[(1-&gt;4)-alpha-D-glucosyl](n) + UDP-alpha-D-glucose = [(1-&gt;4)-alpha-D-glucosyl](n+1) + UDP + H(+)</text>
        <dbReference type="Rhea" id="RHEA:18549"/>
        <dbReference type="Rhea" id="RHEA-COMP:9584"/>
        <dbReference type="Rhea" id="RHEA-COMP:9587"/>
        <dbReference type="ChEBI" id="CHEBI:15378"/>
        <dbReference type="ChEBI" id="CHEBI:15444"/>
        <dbReference type="ChEBI" id="CHEBI:58223"/>
        <dbReference type="ChEBI" id="CHEBI:58885"/>
        <dbReference type="EC" id="2.4.1.11"/>
    </reaction>
    <physiologicalReaction direction="left-to-right" evidence="6">
        <dbReference type="Rhea" id="RHEA:18550"/>
    </physiologicalReaction>
</comment>
<organism evidence="8 9">
    <name type="scientific">Olpidium bornovanus</name>
    <dbReference type="NCBI Taxonomy" id="278681"/>
    <lineage>
        <taxon>Eukaryota</taxon>
        <taxon>Fungi</taxon>
        <taxon>Fungi incertae sedis</taxon>
        <taxon>Olpidiomycota</taxon>
        <taxon>Olpidiomycotina</taxon>
        <taxon>Olpidiomycetes</taxon>
        <taxon>Olpidiales</taxon>
        <taxon>Olpidiaceae</taxon>
        <taxon>Olpidium</taxon>
    </lineage>
</organism>
<evidence type="ECO:0000256" key="2">
    <source>
        <dbReference type="ARBA" id="ARBA00010686"/>
    </source>
</evidence>
<evidence type="ECO:0000256" key="7">
    <source>
        <dbReference type="RuleBase" id="RU363104"/>
    </source>
</evidence>
<dbReference type="EMBL" id="JAEFCI010012423">
    <property type="protein sequence ID" value="KAG5456011.1"/>
    <property type="molecule type" value="Genomic_DNA"/>
</dbReference>
<evidence type="ECO:0000313" key="8">
    <source>
        <dbReference type="EMBL" id="KAG5456011.1"/>
    </source>
</evidence>
<dbReference type="GO" id="GO:0004373">
    <property type="term" value="F:alpha-1,4-glucan glucosyltransferase (UDP-glucose donor) activity"/>
    <property type="evidence" value="ECO:0007669"/>
    <property type="project" value="UniProtKB-EC"/>
</dbReference>
<keyword evidence="5 7" id="KW-0320">Glycogen biosynthesis</keyword>
<evidence type="ECO:0000256" key="6">
    <source>
        <dbReference type="ARBA" id="ARBA00047345"/>
    </source>
</evidence>
<dbReference type="UniPathway" id="UPA00164"/>
<evidence type="ECO:0000313" key="9">
    <source>
        <dbReference type="Proteomes" id="UP000673691"/>
    </source>
</evidence>
<dbReference type="InterPro" id="IPR008631">
    <property type="entry name" value="Glycogen_synth"/>
</dbReference>
<gene>
    <name evidence="8" type="ORF">BJ554DRAFT_4364</name>
</gene>
<evidence type="ECO:0000256" key="3">
    <source>
        <dbReference type="ARBA" id="ARBA00022676"/>
    </source>
</evidence>
<dbReference type="EC" id="2.4.1.11" evidence="7"/>
<evidence type="ECO:0000256" key="5">
    <source>
        <dbReference type="ARBA" id="ARBA00023056"/>
    </source>
</evidence>
<dbReference type="OrthoDB" id="6335297at2759"/>
<comment type="similarity">
    <text evidence="2 7">Belongs to the glycosyltransferase 3 family.</text>
</comment>
<evidence type="ECO:0000256" key="4">
    <source>
        <dbReference type="ARBA" id="ARBA00022679"/>
    </source>
</evidence>
<proteinExistence type="inferred from homology"/>
<keyword evidence="4 7" id="KW-0808">Transferase</keyword>
<dbReference type="Gene3D" id="3.40.50.2000">
    <property type="entry name" value="Glycogen Phosphorylase B"/>
    <property type="match status" value="1"/>
</dbReference>
<comment type="pathway">
    <text evidence="1 7">Glycan biosynthesis; glycogen biosynthesis.</text>
</comment>
<sequence length="309" mass="34075">MHTKCSNLEPGLFQSKAPVTVREFGDRYTLIGPLNPKTVAHEVEALEPASSYLKAALNTLSSYGVKYHYGRWLIEGAPHVLLFDLASVWERLSRWKRYFWNMLNASASDEDVEANNAVSFGYVVAWFFDEVGVPPGLSQGGAGFAAMCRLPNQDFCKIQSAFLHLPPLWLAAAGLILAAKRRLELATIFTAHATVLGRHLSASGVDLYGNLQNFDCEKEATDGGIYRRYRIEYLATQCADCFTTVSNITGYEAENLLKRSPDCILPSGLNIANVMTHVRGGGGGDPGPCYRSKKGQRCLTLDFGRVFYS</sequence>
<comment type="function">
    <text evidence="7">Transfers the glycosyl residue from UDP-Glc to the non-reducing end of alpha-1,4-glucan.</text>
</comment>
<dbReference type="Proteomes" id="UP000673691">
    <property type="component" value="Unassembled WGS sequence"/>
</dbReference>
<name>A0A8H7ZMA6_9FUNG</name>
<keyword evidence="9" id="KW-1185">Reference proteome</keyword>
<dbReference type="GO" id="GO:0005978">
    <property type="term" value="P:glycogen biosynthetic process"/>
    <property type="evidence" value="ECO:0007669"/>
    <property type="project" value="UniProtKB-UniPathway"/>
</dbReference>
<dbReference type="PANTHER" id="PTHR10176:SF3">
    <property type="entry name" value="GLYCOGEN [STARCH] SYNTHASE"/>
    <property type="match status" value="1"/>
</dbReference>
<dbReference type="PANTHER" id="PTHR10176">
    <property type="entry name" value="GLYCOGEN SYNTHASE"/>
    <property type="match status" value="1"/>
</dbReference>
<keyword evidence="3 7" id="KW-0328">Glycosyltransferase</keyword>
<protein>
    <recommendedName>
        <fullName evidence="7">Glycogen [starch] synthase</fullName>
        <ecNumber evidence="7">2.4.1.11</ecNumber>
    </recommendedName>
</protein>
<comment type="caution">
    <text evidence="8">The sequence shown here is derived from an EMBL/GenBank/DDBJ whole genome shotgun (WGS) entry which is preliminary data.</text>
</comment>
<dbReference type="AlphaFoldDB" id="A0A8H7ZMA6"/>
<dbReference type="Pfam" id="PF05693">
    <property type="entry name" value="Glycogen_syn"/>
    <property type="match status" value="1"/>
</dbReference>
<evidence type="ECO:0000256" key="1">
    <source>
        <dbReference type="ARBA" id="ARBA00004964"/>
    </source>
</evidence>
<reference evidence="8 9" key="1">
    <citation type="journal article" name="Sci. Rep.">
        <title>Genome-scale phylogenetic analyses confirm Olpidium as the closest living zoosporic fungus to the non-flagellated, terrestrial fungi.</title>
        <authorList>
            <person name="Chang Y."/>
            <person name="Rochon D."/>
            <person name="Sekimoto S."/>
            <person name="Wang Y."/>
            <person name="Chovatia M."/>
            <person name="Sandor L."/>
            <person name="Salamov A."/>
            <person name="Grigoriev I.V."/>
            <person name="Stajich J.E."/>
            <person name="Spatafora J.W."/>
        </authorList>
    </citation>
    <scope>NUCLEOTIDE SEQUENCE [LARGE SCALE GENOMIC DNA]</scope>
    <source>
        <strain evidence="8">S191</strain>
    </source>
</reference>
<dbReference type="GO" id="GO:0005737">
    <property type="term" value="C:cytoplasm"/>
    <property type="evidence" value="ECO:0007669"/>
    <property type="project" value="TreeGrafter"/>
</dbReference>